<evidence type="ECO:0000313" key="1">
    <source>
        <dbReference type="EMBL" id="GAA51834.1"/>
    </source>
</evidence>
<dbReference type="EMBL" id="DF143206">
    <property type="protein sequence ID" value="GAA51834.1"/>
    <property type="molecule type" value="Genomic_DNA"/>
</dbReference>
<dbReference type="Proteomes" id="UP000008909">
    <property type="component" value="Unassembled WGS sequence"/>
</dbReference>
<accession>G7YFV1</accession>
<proteinExistence type="predicted"/>
<reference key="2">
    <citation type="submission" date="2011-10" db="EMBL/GenBank/DDBJ databases">
        <title>The genome and transcriptome sequence of Clonorchis sinensis provide insights into the carcinogenic liver fluke.</title>
        <authorList>
            <person name="Wang X."/>
            <person name="Huang Y."/>
            <person name="Chen W."/>
            <person name="Liu H."/>
            <person name="Guo L."/>
            <person name="Chen Y."/>
            <person name="Luo F."/>
            <person name="Zhou W."/>
            <person name="Sun J."/>
            <person name="Mao Q."/>
            <person name="Liang P."/>
            <person name="Zhou C."/>
            <person name="Tian Y."/>
            <person name="Men J."/>
            <person name="Lv X."/>
            <person name="Huang L."/>
            <person name="Zhou J."/>
            <person name="Hu Y."/>
            <person name="Li R."/>
            <person name="Zhang F."/>
            <person name="Lei H."/>
            <person name="Li X."/>
            <person name="Hu X."/>
            <person name="Liang C."/>
            <person name="Xu J."/>
            <person name="Wu Z."/>
            <person name="Yu X."/>
        </authorList>
    </citation>
    <scope>NUCLEOTIDE SEQUENCE</scope>
    <source>
        <strain>Henan</strain>
    </source>
</reference>
<name>G7YFV1_CLOSI</name>
<sequence length="268" mass="30391">MDWAAAKEALAAEFDTATDRQEAMRRFKTARMAPGCDPTVFFASLQQSLDRALPGLDGASVFSNRQLRSEGLLPFTGSMRGNGNFLRTLHPGAEGSGDKNDNRDIDRPHIKWNVLTREDSKFIQKPISRRDNHPTNGTTIQATNHIQRPPLLDKTAQLNPRTPTHFDVPTTYNLPRLSTNGLQTNRQLREQKNDHLLKSYFSKQNIKIVFRSEQVNTFASQSCDWLYSSLRCVELQSSQNREYALLMSSVESETRDQCFLPFGVDSPE</sequence>
<dbReference type="AlphaFoldDB" id="G7YFV1"/>
<evidence type="ECO:0000313" key="2">
    <source>
        <dbReference type="Proteomes" id="UP000008909"/>
    </source>
</evidence>
<organism evidence="1 2">
    <name type="scientific">Clonorchis sinensis</name>
    <name type="common">Chinese liver fluke</name>
    <dbReference type="NCBI Taxonomy" id="79923"/>
    <lineage>
        <taxon>Eukaryota</taxon>
        <taxon>Metazoa</taxon>
        <taxon>Spiralia</taxon>
        <taxon>Lophotrochozoa</taxon>
        <taxon>Platyhelminthes</taxon>
        <taxon>Trematoda</taxon>
        <taxon>Digenea</taxon>
        <taxon>Opisthorchiida</taxon>
        <taxon>Opisthorchiata</taxon>
        <taxon>Opisthorchiidae</taxon>
        <taxon>Clonorchis</taxon>
    </lineage>
</organism>
<gene>
    <name evidence="1" type="ORF">CLF_106870</name>
</gene>
<keyword evidence="2" id="KW-1185">Reference proteome</keyword>
<reference evidence="1" key="1">
    <citation type="journal article" date="2011" name="Genome Biol.">
        <title>The draft genome of the carcinogenic human liver fluke Clonorchis sinensis.</title>
        <authorList>
            <person name="Wang X."/>
            <person name="Chen W."/>
            <person name="Huang Y."/>
            <person name="Sun J."/>
            <person name="Men J."/>
            <person name="Liu H."/>
            <person name="Luo F."/>
            <person name="Guo L."/>
            <person name="Lv X."/>
            <person name="Deng C."/>
            <person name="Zhou C."/>
            <person name="Fan Y."/>
            <person name="Li X."/>
            <person name="Huang L."/>
            <person name="Hu Y."/>
            <person name="Liang C."/>
            <person name="Hu X."/>
            <person name="Xu J."/>
            <person name="Yu X."/>
        </authorList>
    </citation>
    <scope>NUCLEOTIDE SEQUENCE [LARGE SCALE GENOMIC DNA]</scope>
    <source>
        <strain evidence="1">Henan</strain>
    </source>
</reference>
<protein>
    <submittedName>
        <fullName evidence="1">Uncharacterized protein</fullName>
    </submittedName>
</protein>